<dbReference type="AlphaFoldDB" id="A0AA38WCY3"/>
<name>A0AA38WCY3_9ASTR</name>
<reference evidence="2" key="1">
    <citation type="submission" date="2023-03" db="EMBL/GenBank/DDBJ databases">
        <title>Chromosome-scale reference genome and RAD-based genetic map of yellow starthistle (Centaurea solstitialis) reveal putative structural variation and QTLs associated with invader traits.</title>
        <authorList>
            <person name="Reatini B."/>
            <person name="Cang F.A."/>
            <person name="Jiang Q."/>
            <person name="Mckibben M.T.W."/>
            <person name="Barker M.S."/>
            <person name="Rieseberg L.H."/>
            <person name="Dlugosch K.M."/>
        </authorList>
    </citation>
    <scope>NUCLEOTIDE SEQUENCE</scope>
    <source>
        <strain evidence="2">CAN-66</strain>
        <tissue evidence="2">Leaf</tissue>
    </source>
</reference>
<gene>
    <name evidence="2" type="ORF">OSB04_020078</name>
</gene>
<protein>
    <submittedName>
        <fullName evidence="2">Uncharacterized protein</fullName>
    </submittedName>
</protein>
<evidence type="ECO:0000256" key="1">
    <source>
        <dbReference type="ARBA" id="ARBA00023054"/>
    </source>
</evidence>
<dbReference type="EMBL" id="JARYMX010000005">
    <property type="protein sequence ID" value="KAJ9547535.1"/>
    <property type="molecule type" value="Genomic_DNA"/>
</dbReference>
<proteinExistence type="predicted"/>
<evidence type="ECO:0000313" key="3">
    <source>
        <dbReference type="Proteomes" id="UP001172457"/>
    </source>
</evidence>
<keyword evidence="3" id="KW-1185">Reference proteome</keyword>
<dbReference type="PANTHER" id="PTHR47599:SF3">
    <property type="entry name" value="CELL-TO-CELL MOVEMENT PROTEIN"/>
    <property type="match status" value="1"/>
</dbReference>
<dbReference type="InterPro" id="IPR051596">
    <property type="entry name" value="Caulimoviridae_Movement"/>
</dbReference>
<dbReference type="PANTHER" id="PTHR47599">
    <property type="entry name" value="CELL-TO-CELL MOVEMENT PROTEIN"/>
    <property type="match status" value="1"/>
</dbReference>
<comment type="caution">
    <text evidence="2">The sequence shown here is derived from an EMBL/GenBank/DDBJ whole genome shotgun (WGS) entry which is preliminary data.</text>
</comment>
<keyword evidence="1" id="KW-0175">Coiled coil</keyword>
<evidence type="ECO:0000313" key="2">
    <source>
        <dbReference type="EMBL" id="KAJ9547535.1"/>
    </source>
</evidence>
<dbReference type="Pfam" id="PF01107">
    <property type="entry name" value="MP"/>
    <property type="match status" value="1"/>
</dbReference>
<accession>A0AA38WCY3</accession>
<organism evidence="2 3">
    <name type="scientific">Centaurea solstitialis</name>
    <name type="common">yellow star-thistle</name>
    <dbReference type="NCBI Taxonomy" id="347529"/>
    <lineage>
        <taxon>Eukaryota</taxon>
        <taxon>Viridiplantae</taxon>
        <taxon>Streptophyta</taxon>
        <taxon>Embryophyta</taxon>
        <taxon>Tracheophyta</taxon>
        <taxon>Spermatophyta</taxon>
        <taxon>Magnoliopsida</taxon>
        <taxon>eudicotyledons</taxon>
        <taxon>Gunneridae</taxon>
        <taxon>Pentapetalae</taxon>
        <taxon>asterids</taxon>
        <taxon>campanulids</taxon>
        <taxon>Asterales</taxon>
        <taxon>Asteraceae</taxon>
        <taxon>Carduoideae</taxon>
        <taxon>Cardueae</taxon>
        <taxon>Centaureinae</taxon>
        <taxon>Centaurea</taxon>
    </lineage>
</organism>
<dbReference type="InterPro" id="IPR028919">
    <property type="entry name" value="Viral_movement"/>
</dbReference>
<sequence>MNMIRSKILPGKSVDMNRESYLVSEMDNSYTVRKLIRYKGSIFLPLITREEINRNLQKIDPKIRSTLSVVHLGAIKILLKSEFQEGIDSPIKMALVDNRINDKKDCILGAARGNLAYQIFMFFVYPKFKFSITYLVAYALTNSHHSIDYKKSEYIEIDDVFSEIGSIEEKQFFNISPLNG</sequence>
<dbReference type="Proteomes" id="UP001172457">
    <property type="component" value="Chromosome 5"/>
</dbReference>